<dbReference type="SUPFAM" id="SSF51735">
    <property type="entry name" value="NAD(P)-binding Rossmann-fold domains"/>
    <property type="match status" value="1"/>
</dbReference>
<sequence>MARLHAAYDPNSSTIAKFADEYDVPVRCETFDELLDHADVVVLSSPQHHHAPQAVAALDAGVHVLSEVPAVVSLEQAHALVASVRRSSAMYAMAENYCYIRPNLVVRAMARAGIFGDLYYGEGEYLHELHTLQRTESGDPTWRYYWQTGRNGVTYPTHSVGPLLQWFGDRITSLSCVGTGRHTAPEHELDDTVLMLGKTSRGALLRVRLDMLSNRPHLMDYYSLQGTEGAYEAARAPDQSPRFYLRGQSPDLAWEPLDAHAETFLPKRYQRIPSEAGHWGADAWPILDFVETIRGDGVPPAGATTIDVYDALDMSLPAIVSETSINMGGAWCSVPNPRRMTGGIGTEPGAESPLA</sequence>
<comment type="similarity">
    <text evidence="2">Belongs to the Gfo/Idh/MocA family. Glycosyl hydrolase 109 subfamily.</text>
</comment>
<feature type="domain" description="Glycosyl hydrolase 109 C-terminal" evidence="7">
    <location>
        <begin position="105"/>
        <end position="255"/>
    </location>
</feature>
<keyword evidence="5" id="KW-0326">Glycosidase</keyword>
<dbReference type="InterPro" id="IPR049303">
    <property type="entry name" value="Glyco_hydro_109_C"/>
</dbReference>
<dbReference type="EMBL" id="JADBEM010000001">
    <property type="protein sequence ID" value="MBE1603556.1"/>
    <property type="molecule type" value="Genomic_DNA"/>
</dbReference>
<evidence type="ECO:0000313" key="8">
    <source>
        <dbReference type="EMBL" id="MBE1603556.1"/>
    </source>
</evidence>
<dbReference type="Gene3D" id="3.40.50.720">
    <property type="entry name" value="NAD(P)-binding Rossmann-like Domain"/>
    <property type="match status" value="1"/>
</dbReference>
<dbReference type="GO" id="GO:0000166">
    <property type="term" value="F:nucleotide binding"/>
    <property type="evidence" value="ECO:0007669"/>
    <property type="project" value="InterPro"/>
</dbReference>
<dbReference type="InterPro" id="IPR036291">
    <property type="entry name" value="NAD(P)-bd_dom_sf"/>
</dbReference>
<dbReference type="InterPro" id="IPR000683">
    <property type="entry name" value="Gfo/Idh/MocA-like_OxRdtase_N"/>
</dbReference>
<keyword evidence="4" id="KW-0520">NAD</keyword>
<organism evidence="8 9">
    <name type="scientific">Actinopolymorpha pittospori</name>
    <dbReference type="NCBI Taxonomy" id="648752"/>
    <lineage>
        <taxon>Bacteria</taxon>
        <taxon>Bacillati</taxon>
        <taxon>Actinomycetota</taxon>
        <taxon>Actinomycetes</taxon>
        <taxon>Propionibacteriales</taxon>
        <taxon>Actinopolymorphaceae</taxon>
        <taxon>Actinopolymorpha</taxon>
    </lineage>
</organism>
<protein>
    <submittedName>
        <fullName evidence="8">Dehydrogenase</fullName>
    </submittedName>
</protein>
<accession>A0A927RFS9</accession>
<dbReference type="Gene3D" id="3.30.360.10">
    <property type="entry name" value="Dihydrodipicolinate Reductase, domain 2"/>
    <property type="match status" value="1"/>
</dbReference>
<gene>
    <name evidence="8" type="ORF">HEB94_000404</name>
</gene>
<evidence type="ECO:0000256" key="2">
    <source>
        <dbReference type="ARBA" id="ARBA00009329"/>
    </source>
</evidence>
<dbReference type="PANTHER" id="PTHR43818">
    <property type="entry name" value="BCDNA.GH03377"/>
    <property type="match status" value="1"/>
</dbReference>
<dbReference type="Proteomes" id="UP000638648">
    <property type="component" value="Unassembled WGS sequence"/>
</dbReference>
<dbReference type="SUPFAM" id="SSF55347">
    <property type="entry name" value="Glyceraldehyde-3-phosphate dehydrogenase-like, C-terminal domain"/>
    <property type="match status" value="1"/>
</dbReference>
<evidence type="ECO:0000256" key="1">
    <source>
        <dbReference type="ARBA" id="ARBA00001911"/>
    </source>
</evidence>
<evidence type="ECO:0000259" key="6">
    <source>
        <dbReference type="Pfam" id="PF01408"/>
    </source>
</evidence>
<comment type="cofactor">
    <cofactor evidence="1">
        <name>NAD(+)</name>
        <dbReference type="ChEBI" id="CHEBI:57540"/>
    </cofactor>
</comment>
<dbReference type="InterPro" id="IPR050463">
    <property type="entry name" value="Gfo/Idh/MocA_oxidrdct_glycsds"/>
</dbReference>
<proteinExistence type="inferred from homology"/>
<dbReference type="Pfam" id="PF01408">
    <property type="entry name" value="GFO_IDH_MocA"/>
    <property type="match status" value="1"/>
</dbReference>
<comment type="caution">
    <text evidence="8">The sequence shown here is derived from an EMBL/GenBank/DDBJ whole genome shotgun (WGS) entry which is preliminary data.</text>
</comment>
<dbReference type="AlphaFoldDB" id="A0A927RFS9"/>
<dbReference type="GO" id="GO:0016798">
    <property type="term" value="F:hydrolase activity, acting on glycosyl bonds"/>
    <property type="evidence" value="ECO:0007669"/>
    <property type="project" value="UniProtKB-KW"/>
</dbReference>
<name>A0A927RFS9_9ACTN</name>
<evidence type="ECO:0000313" key="9">
    <source>
        <dbReference type="Proteomes" id="UP000638648"/>
    </source>
</evidence>
<dbReference type="Pfam" id="PF21252">
    <property type="entry name" value="Glyco_hydro_109_C"/>
    <property type="match status" value="1"/>
</dbReference>
<evidence type="ECO:0000259" key="7">
    <source>
        <dbReference type="Pfam" id="PF21252"/>
    </source>
</evidence>
<dbReference type="PANTHER" id="PTHR43818:SF1">
    <property type="entry name" value="GLYCOSYL HYDROLASE FAMILY 109 PROTEIN"/>
    <property type="match status" value="1"/>
</dbReference>
<evidence type="ECO:0000256" key="3">
    <source>
        <dbReference type="ARBA" id="ARBA00022801"/>
    </source>
</evidence>
<keyword evidence="9" id="KW-1185">Reference proteome</keyword>
<keyword evidence="3" id="KW-0378">Hydrolase</keyword>
<feature type="domain" description="Gfo/Idh/MocA-like oxidoreductase N-terminal" evidence="6">
    <location>
        <begin position="3"/>
        <end position="93"/>
    </location>
</feature>
<evidence type="ECO:0000256" key="5">
    <source>
        <dbReference type="ARBA" id="ARBA00023295"/>
    </source>
</evidence>
<evidence type="ECO:0000256" key="4">
    <source>
        <dbReference type="ARBA" id="ARBA00023027"/>
    </source>
</evidence>
<reference evidence="8" key="1">
    <citation type="submission" date="2020-10" db="EMBL/GenBank/DDBJ databases">
        <title>Sequencing the genomes of 1000 actinobacteria strains.</title>
        <authorList>
            <person name="Klenk H.-P."/>
        </authorList>
    </citation>
    <scope>NUCLEOTIDE SEQUENCE</scope>
    <source>
        <strain evidence="8">DSM 45354</strain>
    </source>
</reference>